<accession>A0ABX8NER8</accession>
<proteinExistence type="predicted"/>
<evidence type="ECO:0000256" key="1">
    <source>
        <dbReference type="SAM" id="MobiDB-lite"/>
    </source>
</evidence>
<gene>
    <name evidence="3" type="ORF">KSS94_13065</name>
</gene>
<evidence type="ECO:0000313" key="4">
    <source>
        <dbReference type="Proteomes" id="UP001046350"/>
    </source>
</evidence>
<evidence type="ECO:0000313" key="3">
    <source>
        <dbReference type="EMBL" id="QXH53988.1"/>
    </source>
</evidence>
<dbReference type="RefSeq" id="WP_217843382.1">
    <property type="nucleotide sequence ID" value="NZ_CP077076.1"/>
</dbReference>
<keyword evidence="4" id="KW-1185">Reference proteome</keyword>
<organism evidence="3 4">
    <name type="scientific">Pseudomonas fakonensis</name>
    <dbReference type="NCBI Taxonomy" id="2842355"/>
    <lineage>
        <taxon>Bacteria</taxon>
        <taxon>Pseudomonadati</taxon>
        <taxon>Pseudomonadota</taxon>
        <taxon>Gammaproteobacteria</taxon>
        <taxon>Pseudomonadales</taxon>
        <taxon>Pseudomonadaceae</taxon>
        <taxon>Pseudomonas</taxon>
    </lineage>
</organism>
<feature type="chain" id="PRO_5047467464" description="Secreted protein" evidence="2">
    <location>
        <begin position="22"/>
        <end position="64"/>
    </location>
</feature>
<evidence type="ECO:0000256" key="2">
    <source>
        <dbReference type="SAM" id="SignalP"/>
    </source>
</evidence>
<reference evidence="3" key="1">
    <citation type="journal article" date="2021" name="Microorganisms">
        <title>The Ever-Expanding Pseudomonas Genus: Description of 43 New Species and Partition of the Pseudomonas putida Group.</title>
        <authorList>
            <person name="Girard L."/>
            <person name="Lood C."/>
            <person name="Hofte M."/>
            <person name="Vandamme P."/>
            <person name="Rokni-Zadeh H."/>
            <person name="van Noort V."/>
            <person name="Lavigne R."/>
            <person name="De Mot R."/>
        </authorList>
    </citation>
    <scope>NUCLEOTIDE SEQUENCE</scope>
    <source>
        <strain evidence="3">COW40</strain>
    </source>
</reference>
<feature type="region of interest" description="Disordered" evidence="1">
    <location>
        <begin position="31"/>
        <end position="64"/>
    </location>
</feature>
<dbReference type="Proteomes" id="UP001046350">
    <property type="component" value="Chromosome"/>
</dbReference>
<evidence type="ECO:0008006" key="5">
    <source>
        <dbReference type="Google" id="ProtNLM"/>
    </source>
</evidence>
<feature type="compositionally biased region" description="Low complexity" evidence="1">
    <location>
        <begin position="34"/>
        <end position="47"/>
    </location>
</feature>
<keyword evidence="2" id="KW-0732">Signal</keyword>
<protein>
    <recommendedName>
        <fullName evidence="5">Secreted protein</fullName>
    </recommendedName>
</protein>
<feature type="signal peptide" evidence="2">
    <location>
        <begin position="1"/>
        <end position="21"/>
    </location>
</feature>
<dbReference type="EMBL" id="CP077076">
    <property type="protein sequence ID" value="QXH53988.1"/>
    <property type="molecule type" value="Genomic_DNA"/>
</dbReference>
<name>A0ABX8NER8_9PSED</name>
<sequence length="64" mass="6899">MKTLSIALALLAASTVTSAFAEGGAERLKERSDQWAQQREQAQKQEALVQDKAGAQRQAEKPAS</sequence>